<proteinExistence type="predicted"/>
<sequence>MAIGKPYRQLSLDNGHFVKHLFPVPLEGNRRKRGSCDGESRLPQRLSGVHDYRESGMKSHPSLRETGGMVDGCSLIAN</sequence>
<dbReference type="AlphaFoldDB" id="A0AAV4ME16"/>
<dbReference type="EMBL" id="BPLR01002072">
    <property type="protein sequence ID" value="GIX69671.1"/>
    <property type="molecule type" value="Genomic_DNA"/>
</dbReference>
<accession>A0AAV4ME16</accession>
<dbReference type="Proteomes" id="UP001054945">
    <property type="component" value="Unassembled WGS sequence"/>
</dbReference>
<reference evidence="1 2" key="1">
    <citation type="submission" date="2021-06" db="EMBL/GenBank/DDBJ databases">
        <title>Caerostris extrusa draft genome.</title>
        <authorList>
            <person name="Kono N."/>
            <person name="Arakawa K."/>
        </authorList>
    </citation>
    <scope>NUCLEOTIDE SEQUENCE [LARGE SCALE GENOMIC DNA]</scope>
</reference>
<protein>
    <submittedName>
        <fullName evidence="1">Uncharacterized protein</fullName>
    </submittedName>
</protein>
<keyword evidence="2" id="KW-1185">Reference proteome</keyword>
<evidence type="ECO:0000313" key="1">
    <source>
        <dbReference type="EMBL" id="GIX69671.1"/>
    </source>
</evidence>
<comment type="caution">
    <text evidence="1">The sequence shown here is derived from an EMBL/GenBank/DDBJ whole genome shotgun (WGS) entry which is preliminary data.</text>
</comment>
<organism evidence="1 2">
    <name type="scientific">Caerostris extrusa</name>
    <name type="common">Bark spider</name>
    <name type="synonym">Caerostris bankana</name>
    <dbReference type="NCBI Taxonomy" id="172846"/>
    <lineage>
        <taxon>Eukaryota</taxon>
        <taxon>Metazoa</taxon>
        <taxon>Ecdysozoa</taxon>
        <taxon>Arthropoda</taxon>
        <taxon>Chelicerata</taxon>
        <taxon>Arachnida</taxon>
        <taxon>Araneae</taxon>
        <taxon>Araneomorphae</taxon>
        <taxon>Entelegynae</taxon>
        <taxon>Araneoidea</taxon>
        <taxon>Araneidae</taxon>
        <taxon>Caerostris</taxon>
    </lineage>
</organism>
<name>A0AAV4ME16_CAEEX</name>
<gene>
    <name evidence="1" type="ORF">CEXT_582201</name>
</gene>
<evidence type="ECO:0000313" key="2">
    <source>
        <dbReference type="Proteomes" id="UP001054945"/>
    </source>
</evidence>